<dbReference type="InterPro" id="IPR052755">
    <property type="entry name" value="Lysozyme_Inhibitor_LprI"/>
</dbReference>
<evidence type="ECO:0008006" key="4">
    <source>
        <dbReference type="Google" id="ProtNLM"/>
    </source>
</evidence>
<evidence type="ECO:0000256" key="1">
    <source>
        <dbReference type="SAM" id="SignalP"/>
    </source>
</evidence>
<dbReference type="GO" id="GO:0005576">
    <property type="term" value="C:extracellular region"/>
    <property type="evidence" value="ECO:0007669"/>
    <property type="project" value="TreeGrafter"/>
</dbReference>
<dbReference type="AlphaFoldDB" id="A0A1W6ZWJ8"/>
<dbReference type="PANTHER" id="PTHR37549:SF1">
    <property type="entry name" value="LIPOPROTEIN LPRI"/>
    <property type="match status" value="1"/>
</dbReference>
<dbReference type="PANTHER" id="PTHR37549">
    <property type="entry name" value="LIPOPROTEIN LPRI"/>
    <property type="match status" value="1"/>
</dbReference>
<dbReference type="Proteomes" id="UP000194137">
    <property type="component" value="Chromosome"/>
</dbReference>
<feature type="chain" id="PRO_5012009508" description="Lysozyme inhibitor LprI N-terminal domain-containing protein" evidence="1">
    <location>
        <begin position="28"/>
        <end position="373"/>
    </location>
</feature>
<feature type="signal peptide" evidence="1">
    <location>
        <begin position="1"/>
        <end position="27"/>
    </location>
</feature>
<organism evidence="2 3">
    <name type="scientific">Pseudorhodoplanes sinuspersici</name>
    <dbReference type="NCBI Taxonomy" id="1235591"/>
    <lineage>
        <taxon>Bacteria</taxon>
        <taxon>Pseudomonadati</taxon>
        <taxon>Pseudomonadota</taxon>
        <taxon>Alphaproteobacteria</taxon>
        <taxon>Hyphomicrobiales</taxon>
        <taxon>Pseudorhodoplanes</taxon>
    </lineage>
</organism>
<sequence length="373" mass="40469">MTVHIMPVLKPWLAVLMLLGAAVQGHAQSFDCRKAESDTEWAICATPELGQFDNEVSATYRRYTDPSVTSSAVRAKAERMQAAWIHGRRDLCRGDVACLTKAYGEILGALRALPYTEPTAQTGALTKLAPHCAAPTEITANAPPSRQFAKALCDDKNLLEKARQIDSIASELQDRLSPAWRAAFDMQQAAIPLTPNNCPPAKVSDCVARVIDQRLQDVRDLSANLDKPLPDCNPADIAIRDSSVGDAGMSHTISAYLIDYSGTAPCRLRGYPTALVYDAMNKPQPDDVVYSNGTYFARSTGVPLPVTLSPQNRTAWFAIETASACDGPGERSVKVALPLQRAWLRTIKPPNANCRQVTVTPVAMISTLLSSIY</sequence>
<protein>
    <recommendedName>
        <fullName evidence="4">Lysozyme inhibitor LprI N-terminal domain-containing protein</fullName>
    </recommendedName>
</protein>
<dbReference type="EMBL" id="CP021112">
    <property type="protein sequence ID" value="ARQ01683.1"/>
    <property type="molecule type" value="Genomic_DNA"/>
</dbReference>
<name>A0A1W6ZWJ8_9HYPH</name>
<gene>
    <name evidence="2" type="ORF">CAK95_23175</name>
</gene>
<evidence type="ECO:0000313" key="3">
    <source>
        <dbReference type="Proteomes" id="UP000194137"/>
    </source>
</evidence>
<keyword evidence="1" id="KW-0732">Signal</keyword>
<accession>A0A1W6ZWJ8</accession>
<evidence type="ECO:0000313" key="2">
    <source>
        <dbReference type="EMBL" id="ARQ01683.1"/>
    </source>
</evidence>
<proteinExistence type="predicted"/>
<reference evidence="2 3" key="1">
    <citation type="submission" date="2017-05" db="EMBL/GenBank/DDBJ databases">
        <title>Full genome sequence of Pseudorhodoplanes sinuspersici.</title>
        <authorList>
            <person name="Dastgheib S.M.M."/>
            <person name="Shavandi M."/>
            <person name="Tirandaz H."/>
        </authorList>
    </citation>
    <scope>NUCLEOTIDE SEQUENCE [LARGE SCALE GENOMIC DNA]</scope>
    <source>
        <strain evidence="2 3">RIPI110</strain>
    </source>
</reference>
<dbReference type="STRING" id="1235591.CAK95_23175"/>
<dbReference type="KEGG" id="psin:CAK95_23175"/>
<keyword evidence="3" id="KW-1185">Reference proteome</keyword>